<sequence length="343" mass="36793">MIDLRSDTVTKPTEGMRKAMSEAVVGDDVLGDDPTVIELQNKVASMLGKEGGLFVPSGTMSNIIATRTHTSPGDEIITEYKSHIYKYEGGAFAALSGCSVALVHGKDGLMNPEDVSNAIRKSEGSLSHYPNGSLVCVENTAQGGGGTVYSQESLDEICKIAKQNDCKLHLDGARLFHASTASGTSLSRMVRDFDTVSICLSKGLGSPVGSVLVGSKKTLEQAHRWRKMFGGGMRQAGIIAAAGLYALENNVDRLHEDHRRARQFAEALAALPNFSVNLDTVQSNIVFIGVGQGNAKMMIEKLSKHGIDILDTDSSTIRAVFHLHITDKDLETAIEVFTKIIAE</sequence>
<gene>
    <name evidence="7" type="ORF">BET99_01390</name>
</gene>
<dbReference type="FunFam" id="3.90.1150.10:FF:000041">
    <property type="entry name" value="Low-specificity L-threonine aldolase"/>
    <property type="match status" value="1"/>
</dbReference>
<accession>A0A1J5TZV3</accession>
<dbReference type="GO" id="GO:0005829">
    <property type="term" value="C:cytosol"/>
    <property type="evidence" value="ECO:0007669"/>
    <property type="project" value="TreeGrafter"/>
</dbReference>
<evidence type="ECO:0000256" key="5">
    <source>
        <dbReference type="PIRSR" id="PIRSR017617-1"/>
    </source>
</evidence>
<evidence type="ECO:0000256" key="3">
    <source>
        <dbReference type="ARBA" id="ARBA00022898"/>
    </source>
</evidence>
<dbReference type="InterPro" id="IPR023603">
    <property type="entry name" value="Low_specificity_L-TA-like"/>
</dbReference>
<organism evidence="7 8">
    <name type="scientific">Marine Group III euryarchaeote CG-Epi2</name>
    <dbReference type="NCBI Taxonomy" id="1888996"/>
    <lineage>
        <taxon>Archaea</taxon>
        <taxon>Methanobacteriati</taxon>
        <taxon>Thermoplasmatota</taxon>
        <taxon>Thermoplasmata</taxon>
        <taxon>Candidatus Thermoprofundales</taxon>
    </lineage>
</organism>
<dbReference type="GO" id="GO:0006567">
    <property type="term" value="P:L-threonine catabolic process"/>
    <property type="evidence" value="ECO:0007669"/>
    <property type="project" value="TreeGrafter"/>
</dbReference>
<dbReference type="Pfam" id="PF01212">
    <property type="entry name" value="Beta_elim_lyase"/>
    <property type="match status" value="1"/>
</dbReference>
<dbReference type="CDD" id="cd06502">
    <property type="entry name" value="TA_like"/>
    <property type="match status" value="1"/>
</dbReference>
<dbReference type="PANTHER" id="PTHR48097:SF9">
    <property type="entry name" value="L-THREONINE ALDOLASE"/>
    <property type="match status" value="1"/>
</dbReference>
<dbReference type="PIRSF" id="PIRSF017617">
    <property type="entry name" value="Thr_aldolase"/>
    <property type="match status" value="1"/>
</dbReference>
<evidence type="ECO:0000256" key="1">
    <source>
        <dbReference type="ARBA" id="ARBA00001933"/>
    </source>
</evidence>
<proteinExistence type="inferred from homology"/>
<dbReference type="InterPro" id="IPR001597">
    <property type="entry name" value="ArAA_b-elim_lyase/Thr_aldolase"/>
</dbReference>
<dbReference type="EMBL" id="MIYZ01000034">
    <property type="protein sequence ID" value="OIR21784.1"/>
    <property type="molecule type" value="Genomic_DNA"/>
</dbReference>
<reference evidence="7 8" key="1">
    <citation type="submission" date="2016-08" db="EMBL/GenBank/DDBJ databases">
        <title>New Insights into Marine Group III Euryarchaeota, from dark to light.</title>
        <authorList>
            <person name="Haro-Moreno J.M."/>
            <person name="Rodriguez-Valera F."/>
            <person name="Lopez-Garcia P."/>
            <person name="Moreira D."/>
            <person name="Martin-Cuadrado A.B."/>
        </authorList>
    </citation>
    <scope>NUCLEOTIDE SEQUENCE [LARGE SCALE GENOMIC DNA]</scope>
    <source>
        <strain evidence="7">CG-Epi2</strain>
    </source>
</reference>
<protein>
    <recommendedName>
        <fullName evidence="6">Aromatic amino acid beta-eliminating lyase/threonine aldolase domain-containing protein</fullName>
    </recommendedName>
</protein>
<feature type="modified residue" description="N6-(pyridoxal phosphate)lysine" evidence="5">
    <location>
        <position position="202"/>
    </location>
</feature>
<evidence type="ECO:0000313" key="7">
    <source>
        <dbReference type="EMBL" id="OIR21784.1"/>
    </source>
</evidence>
<dbReference type="Gene3D" id="3.90.1150.10">
    <property type="entry name" value="Aspartate Aminotransferase, domain 1"/>
    <property type="match status" value="1"/>
</dbReference>
<evidence type="ECO:0000313" key="8">
    <source>
        <dbReference type="Proteomes" id="UP000183615"/>
    </source>
</evidence>
<dbReference type="FunFam" id="3.40.640.10:FF:000030">
    <property type="entry name" value="Low-specificity L-threonine aldolase"/>
    <property type="match status" value="1"/>
</dbReference>
<dbReference type="Gene3D" id="3.40.640.10">
    <property type="entry name" value="Type I PLP-dependent aspartate aminotransferase-like (Major domain)"/>
    <property type="match status" value="1"/>
</dbReference>
<keyword evidence="3" id="KW-0663">Pyridoxal phosphate</keyword>
<dbReference type="GO" id="GO:0008732">
    <property type="term" value="F:L-allo-threonine aldolase activity"/>
    <property type="evidence" value="ECO:0007669"/>
    <property type="project" value="TreeGrafter"/>
</dbReference>
<dbReference type="Proteomes" id="UP000183615">
    <property type="component" value="Unassembled WGS sequence"/>
</dbReference>
<evidence type="ECO:0000259" key="6">
    <source>
        <dbReference type="Pfam" id="PF01212"/>
    </source>
</evidence>
<dbReference type="GO" id="GO:0006545">
    <property type="term" value="P:glycine biosynthetic process"/>
    <property type="evidence" value="ECO:0007669"/>
    <property type="project" value="TreeGrafter"/>
</dbReference>
<name>A0A1J5TZV3_9ARCH</name>
<dbReference type="AlphaFoldDB" id="A0A1J5TZV3"/>
<dbReference type="PANTHER" id="PTHR48097">
    <property type="entry name" value="L-THREONINE ALDOLASE-RELATED"/>
    <property type="match status" value="1"/>
</dbReference>
<keyword evidence="4" id="KW-0456">Lyase</keyword>
<feature type="domain" description="Aromatic amino acid beta-eliminating lyase/threonine aldolase" evidence="6">
    <location>
        <begin position="3"/>
        <end position="288"/>
    </location>
</feature>
<comment type="similarity">
    <text evidence="2">Belongs to the threonine aldolase family.</text>
</comment>
<dbReference type="NCBIfam" id="NF041359">
    <property type="entry name" value="GntG_guanitoxin"/>
    <property type="match status" value="1"/>
</dbReference>
<comment type="caution">
    <text evidence="7">The sequence shown here is derived from an EMBL/GenBank/DDBJ whole genome shotgun (WGS) entry which is preliminary data.</text>
</comment>
<comment type="cofactor">
    <cofactor evidence="1">
        <name>pyridoxal 5'-phosphate</name>
        <dbReference type="ChEBI" id="CHEBI:597326"/>
    </cofactor>
</comment>
<evidence type="ECO:0000256" key="2">
    <source>
        <dbReference type="ARBA" id="ARBA00006966"/>
    </source>
</evidence>
<evidence type="ECO:0000256" key="4">
    <source>
        <dbReference type="ARBA" id="ARBA00023239"/>
    </source>
</evidence>
<dbReference type="InterPro" id="IPR015421">
    <property type="entry name" value="PyrdxlP-dep_Trfase_major"/>
</dbReference>
<dbReference type="InterPro" id="IPR015424">
    <property type="entry name" value="PyrdxlP-dep_Trfase"/>
</dbReference>
<dbReference type="InterPro" id="IPR015422">
    <property type="entry name" value="PyrdxlP-dep_Trfase_small"/>
</dbReference>
<dbReference type="SUPFAM" id="SSF53383">
    <property type="entry name" value="PLP-dependent transferases"/>
    <property type="match status" value="1"/>
</dbReference>